<evidence type="ECO:0000313" key="3">
    <source>
        <dbReference type="Proteomes" id="UP000030960"/>
    </source>
</evidence>
<keyword evidence="1" id="KW-0732">Signal</keyword>
<protein>
    <recommendedName>
        <fullName evidence="4">Lipoprotein</fullName>
    </recommendedName>
</protein>
<evidence type="ECO:0008006" key="4">
    <source>
        <dbReference type="Google" id="ProtNLM"/>
    </source>
</evidence>
<dbReference type="OrthoDB" id="7659281at2"/>
<accession>A0A0B3RM89</accession>
<sequence length="116" mass="12754">MMTRVLCILALAATLGGCGRAGIFKSDQPMFDGQRFRTVVKTERKNRQVFAVTVHQVSKSVEGARAAADYKAKQHCIQYFGTSEIDWTVAPDADGQSLRIVENTLTFRGSCHDEAA</sequence>
<dbReference type="STRING" id="561184.SAMN05216376_102320"/>
<organism evidence="2 3">
    <name type="scientific">Mameliella alba</name>
    <dbReference type="NCBI Taxonomy" id="561184"/>
    <lineage>
        <taxon>Bacteria</taxon>
        <taxon>Pseudomonadati</taxon>
        <taxon>Pseudomonadota</taxon>
        <taxon>Alphaproteobacteria</taxon>
        <taxon>Rhodobacterales</taxon>
        <taxon>Roseobacteraceae</taxon>
        <taxon>Mameliella</taxon>
    </lineage>
</organism>
<evidence type="ECO:0000256" key="1">
    <source>
        <dbReference type="SAM" id="SignalP"/>
    </source>
</evidence>
<gene>
    <name evidence="2" type="ORF">OA50_03353</name>
</gene>
<feature type="chain" id="PRO_5002097937" description="Lipoprotein" evidence="1">
    <location>
        <begin position="22"/>
        <end position="116"/>
    </location>
</feature>
<keyword evidence="3" id="KW-1185">Reference proteome</keyword>
<comment type="caution">
    <text evidence="2">The sequence shown here is derived from an EMBL/GenBank/DDBJ whole genome shotgun (WGS) entry which is preliminary data.</text>
</comment>
<dbReference type="PROSITE" id="PS51257">
    <property type="entry name" value="PROKAR_LIPOPROTEIN"/>
    <property type="match status" value="1"/>
</dbReference>
<dbReference type="Proteomes" id="UP000030960">
    <property type="component" value="Unassembled WGS sequence"/>
</dbReference>
<dbReference type="RefSeq" id="WP_052244582.1">
    <property type="nucleotide sequence ID" value="NZ_JSUQ01000012.1"/>
</dbReference>
<dbReference type="AlphaFoldDB" id="A0A0B3RM89"/>
<name>A0A0B3RM89_9RHOB</name>
<proteinExistence type="predicted"/>
<reference evidence="2 3" key="1">
    <citation type="submission" date="2014-10" db="EMBL/GenBank/DDBJ databases">
        <title>Genome sequence of Ponticoccus sp. strain UMTAT08 isolated from clonal culture of toxic dinoflagellate Alexandrium tamiyavanichii.</title>
        <authorList>
            <person name="Gan H.Y."/>
            <person name="Muhd D.-D."/>
            <person name="Mohd Noor M.E."/>
            <person name="Yeong Y.S."/>
            <person name="Usup G."/>
        </authorList>
    </citation>
    <scope>NUCLEOTIDE SEQUENCE [LARGE SCALE GENOMIC DNA]</scope>
    <source>
        <strain evidence="2 3">UMTAT08</strain>
    </source>
</reference>
<dbReference type="EMBL" id="JSUQ01000012">
    <property type="protein sequence ID" value="KHQ52335.1"/>
    <property type="molecule type" value="Genomic_DNA"/>
</dbReference>
<feature type="signal peptide" evidence="1">
    <location>
        <begin position="1"/>
        <end position="21"/>
    </location>
</feature>
<evidence type="ECO:0000313" key="2">
    <source>
        <dbReference type="EMBL" id="KHQ52335.1"/>
    </source>
</evidence>